<sequence>MPNVSKPRLHQKYNVILLPLHHPMNLIPVLHIQSPTVPKPNYHSIKHPTSLSFPINFFLCSVPPLLLLTASSYFNPPNHPCLLYQIPQSTLLSPPTLFISPNSSYLTQYSLFHCLLCTPLYFFYQSLPITTLYSFLSKQSITNPKTYLPNTSLHHF</sequence>
<accession>A0A2T9XWW8</accession>
<comment type="caution">
    <text evidence="1">The sequence shown here is derived from an EMBL/GenBank/DDBJ whole genome shotgun (WGS) entry which is preliminary data.</text>
</comment>
<evidence type="ECO:0000313" key="1">
    <source>
        <dbReference type="EMBL" id="PVU84576.1"/>
    </source>
</evidence>
<dbReference type="Proteomes" id="UP000245699">
    <property type="component" value="Unassembled WGS sequence"/>
</dbReference>
<proteinExistence type="predicted"/>
<dbReference type="EMBL" id="MBFT01001275">
    <property type="protein sequence ID" value="PVU84576.1"/>
    <property type="molecule type" value="Genomic_DNA"/>
</dbReference>
<name>A0A2T9XWW8_9FUNG</name>
<dbReference type="AlphaFoldDB" id="A0A2T9XWW8"/>
<evidence type="ECO:0000313" key="2">
    <source>
        <dbReference type="Proteomes" id="UP000245699"/>
    </source>
</evidence>
<reference evidence="1 2" key="1">
    <citation type="journal article" date="2018" name="MBio">
        <title>Comparative Genomics Reveals the Core Gene Toolbox for the Fungus-Insect Symbiosis.</title>
        <authorList>
            <person name="Wang Y."/>
            <person name="Stata M."/>
            <person name="Wang W."/>
            <person name="Stajich J.E."/>
            <person name="White M.M."/>
            <person name="Moncalvo J.M."/>
        </authorList>
    </citation>
    <scope>NUCLEOTIDE SEQUENCE [LARGE SCALE GENOMIC DNA]</scope>
    <source>
        <strain evidence="1 2">AUS-77-4</strain>
    </source>
</reference>
<gene>
    <name evidence="1" type="ORF">BB559_007555</name>
</gene>
<keyword evidence="2" id="KW-1185">Reference proteome</keyword>
<organism evidence="1 2">
    <name type="scientific">Furculomyces boomerangus</name>
    <dbReference type="NCBI Taxonomy" id="61424"/>
    <lineage>
        <taxon>Eukaryota</taxon>
        <taxon>Fungi</taxon>
        <taxon>Fungi incertae sedis</taxon>
        <taxon>Zoopagomycota</taxon>
        <taxon>Kickxellomycotina</taxon>
        <taxon>Harpellomycetes</taxon>
        <taxon>Harpellales</taxon>
        <taxon>Harpellaceae</taxon>
        <taxon>Furculomyces</taxon>
    </lineage>
</organism>
<protein>
    <submittedName>
        <fullName evidence="1">Uncharacterized protein</fullName>
    </submittedName>
</protein>